<name>A0A5C1QR11_9SPIO</name>
<dbReference type="Proteomes" id="UP000324209">
    <property type="component" value="Chromosome"/>
</dbReference>
<feature type="signal peptide" evidence="1">
    <location>
        <begin position="1"/>
        <end position="24"/>
    </location>
</feature>
<sequence>MRLKKLIQTLLLFSVIVVSVNAQFSPGVDWKKIESDHFLLIFPEEIHEQAMKIVKKAEMVYQKELGDFGTARESKWPLILTTSGMVSNGYVTLAPRKSVWFGTPAAEGLSSLDWYDLLNLHETRHMVQMDHMNQGFIRFLYFFGGELGLTAGIYLSVPSWYLEGDAVAAETMYSSGGRGRDPLFYSQMKVLALNENFSYQKFVNRSYRHYIPNQYAFGYFMASYISRKYGEESWNKILKTTATLPLPAFGLYLGAKRVTGKSWTSLFQDMMKELKEYWEAEQKTLVLTENESILSEEQNVYTNYETLFADENEVLARKTSLDEPPSLVRINLEEGEEEYLFRISAEGKMSSNGRIVAWTWNRPSPLHSFQNWSDLVFLDIKTGKKTFLTRKARYLSPAFSVKGDLLAVIHWRTDLKAEIHILDGGSGALKDVYFIPFDGFPASPSWSEDDETLYFTLQGEQGRGIALLNLKERSFTMIQDFSMETVKNIRPWKNYLLYQSNLSGFENIMALDLDSLHTFQVSSRPYGVQAPYVYAPKSTLYYSDTRGINGNSIVKQDLNPDTWVLTDRDEQFIPYSPEGDWSIHDFSESKEMEKIQISEIQDYSLIRGKFNIHSWGISPNLESMTGLRFQVQSTDVMETMNWATGAEYEINEKKWGSFLDIDWVRSYPVLSMRNSSFYRTIDGVDLWDISSTLGFYFPMNLKRDSWYYFVNPGVSTGLRAFLPLGGSGADSYVPLNPSITAYALLPGSFRSIYPQWGAWQRAGSYMNPSEINESYQIYSDSRFYIPGLFKNNSLSLRVSLEEQSGQYSLPFLFVRGYDSQSDYRTAISSVQYDFPLLYPDLAGGSFAYIQRMRAAFFFDFAEQMSQDRSTRTFQSIGTELTFDMTLANQRQGPFSLGFRFVWLVEEERPVFQLVFANASL</sequence>
<reference evidence="2 3" key="1">
    <citation type="submission" date="2019-02" db="EMBL/GenBank/DDBJ databases">
        <title>Complete Genome Sequence and Methylome Analysis of free living Spirochaetas.</title>
        <authorList>
            <person name="Fomenkov A."/>
            <person name="Dubinina G."/>
            <person name="Leshcheva N."/>
            <person name="Mikheeva N."/>
            <person name="Grabovich M."/>
            <person name="Vincze T."/>
            <person name="Roberts R.J."/>
        </authorList>
    </citation>
    <scope>NUCLEOTIDE SEQUENCE [LARGE SCALE GENOMIC DNA]</scope>
    <source>
        <strain evidence="2 3">K2</strain>
    </source>
</reference>
<dbReference type="OrthoDB" id="366025at2"/>
<feature type="chain" id="PRO_5022968178" description="Bacterial surface antigen (D15) domain-containing protein" evidence="1">
    <location>
        <begin position="25"/>
        <end position="920"/>
    </location>
</feature>
<evidence type="ECO:0000313" key="2">
    <source>
        <dbReference type="EMBL" id="QEN09054.1"/>
    </source>
</evidence>
<evidence type="ECO:0008006" key="4">
    <source>
        <dbReference type="Google" id="ProtNLM"/>
    </source>
</evidence>
<dbReference type="InterPro" id="IPR011042">
    <property type="entry name" value="6-blade_b-propeller_TolB-like"/>
</dbReference>
<gene>
    <name evidence="2" type="ORF">EXM22_14040</name>
</gene>
<dbReference type="KEGG" id="ock:EXM22_14040"/>
<keyword evidence="1" id="KW-0732">Signal</keyword>
<organism evidence="2 3">
    <name type="scientific">Oceanispirochaeta crateris</name>
    <dbReference type="NCBI Taxonomy" id="2518645"/>
    <lineage>
        <taxon>Bacteria</taxon>
        <taxon>Pseudomonadati</taxon>
        <taxon>Spirochaetota</taxon>
        <taxon>Spirochaetia</taxon>
        <taxon>Spirochaetales</taxon>
        <taxon>Spirochaetaceae</taxon>
        <taxon>Oceanispirochaeta</taxon>
    </lineage>
</organism>
<protein>
    <recommendedName>
        <fullName evidence="4">Bacterial surface antigen (D15) domain-containing protein</fullName>
    </recommendedName>
</protein>
<accession>A0A5C1QR11</accession>
<dbReference type="Gene3D" id="2.120.10.30">
    <property type="entry name" value="TolB, C-terminal domain"/>
    <property type="match status" value="1"/>
</dbReference>
<evidence type="ECO:0000256" key="1">
    <source>
        <dbReference type="SAM" id="SignalP"/>
    </source>
</evidence>
<proteinExistence type="predicted"/>
<keyword evidence="3" id="KW-1185">Reference proteome</keyword>
<dbReference type="AlphaFoldDB" id="A0A5C1QR11"/>
<dbReference type="EMBL" id="CP036150">
    <property type="protein sequence ID" value="QEN09054.1"/>
    <property type="molecule type" value="Genomic_DNA"/>
</dbReference>
<evidence type="ECO:0000313" key="3">
    <source>
        <dbReference type="Proteomes" id="UP000324209"/>
    </source>
</evidence>
<dbReference type="SUPFAM" id="SSF82171">
    <property type="entry name" value="DPP6 N-terminal domain-like"/>
    <property type="match status" value="1"/>
</dbReference>
<dbReference type="RefSeq" id="WP_149487130.1">
    <property type="nucleotide sequence ID" value="NZ_CP036150.1"/>
</dbReference>